<dbReference type="InterPro" id="IPR000917">
    <property type="entry name" value="Sulfatase_N"/>
</dbReference>
<dbReference type="OrthoDB" id="103349at2759"/>
<dbReference type="PANTHER" id="PTHR10342:SF264">
    <property type="entry name" value="MIP05773P-RELATED"/>
    <property type="match status" value="1"/>
</dbReference>
<evidence type="ECO:0000256" key="5">
    <source>
        <dbReference type="ARBA" id="ARBA00022837"/>
    </source>
</evidence>
<dbReference type="PROSITE" id="PS00523">
    <property type="entry name" value="SULFATASE_1"/>
    <property type="match status" value="1"/>
</dbReference>
<dbReference type="InterPro" id="IPR047115">
    <property type="entry name" value="ARSB"/>
</dbReference>
<dbReference type="Gene3D" id="3.30.1120.10">
    <property type="match status" value="1"/>
</dbReference>
<keyword evidence="5" id="KW-0106">Calcium</keyword>
<evidence type="ECO:0000256" key="6">
    <source>
        <dbReference type="ARBA" id="ARBA00023180"/>
    </source>
</evidence>
<evidence type="ECO:0000256" key="1">
    <source>
        <dbReference type="ARBA" id="ARBA00001913"/>
    </source>
</evidence>
<evidence type="ECO:0000256" key="7">
    <source>
        <dbReference type="SAM" id="SignalP"/>
    </source>
</evidence>
<organism evidence="9 10">
    <name type="scientific">Polypedilum vanderplanki</name>
    <name type="common">Sleeping chironomid midge</name>
    <dbReference type="NCBI Taxonomy" id="319348"/>
    <lineage>
        <taxon>Eukaryota</taxon>
        <taxon>Metazoa</taxon>
        <taxon>Ecdysozoa</taxon>
        <taxon>Arthropoda</taxon>
        <taxon>Hexapoda</taxon>
        <taxon>Insecta</taxon>
        <taxon>Pterygota</taxon>
        <taxon>Neoptera</taxon>
        <taxon>Endopterygota</taxon>
        <taxon>Diptera</taxon>
        <taxon>Nematocera</taxon>
        <taxon>Chironomoidea</taxon>
        <taxon>Chironomidae</taxon>
        <taxon>Chironominae</taxon>
        <taxon>Polypedilum</taxon>
        <taxon>Polypedilum</taxon>
    </lineage>
</organism>
<comment type="similarity">
    <text evidence="2">Belongs to the sulfatase family.</text>
</comment>
<feature type="chain" id="PRO_5039916330" description="Sulfatase N-terminal domain-containing protein" evidence="7">
    <location>
        <begin position="21"/>
        <end position="542"/>
    </location>
</feature>
<gene>
    <name evidence="9" type="ORF">PVAND_013022</name>
</gene>
<keyword evidence="3" id="KW-0479">Metal-binding</keyword>
<evidence type="ECO:0000313" key="9">
    <source>
        <dbReference type="EMBL" id="KAG5683757.1"/>
    </source>
</evidence>
<evidence type="ECO:0000256" key="2">
    <source>
        <dbReference type="ARBA" id="ARBA00008779"/>
    </source>
</evidence>
<dbReference type="InterPro" id="IPR017850">
    <property type="entry name" value="Alkaline_phosphatase_core_sf"/>
</dbReference>
<feature type="domain" description="Sulfatase N-terminal" evidence="8">
    <location>
        <begin position="25"/>
        <end position="346"/>
    </location>
</feature>
<name>A0A9J6CP52_POLVA</name>
<dbReference type="Gene3D" id="3.40.720.10">
    <property type="entry name" value="Alkaline Phosphatase, subunit A"/>
    <property type="match status" value="1"/>
</dbReference>
<evidence type="ECO:0000259" key="8">
    <source>
        <dbReference type="Pfam" id="PF00884"/>
    </source>
</evidence>
<reference evidence="9" key="1">
    <citation type="submission" date="2021-03" db="EMBL/GenBank/DDBJ databases">
        <title>Chromosome level genome of the anhydrobiotic midge Polypedilum vanderplanki.</title>
        <authorList>
            <person name="Yoshida Y."/>
            <person name="Kikawada T."/>
            <person name="Gusev O."/>
        </authorList>
    </citation>
    <scope>NUCLEOTIDE SEQUENCE</scope>
    <source>
        <strain evidence="9">NIAS01</strain>
        <tissue evidence="9">Whole body or cell culture</tissue>
    </source>
</reference>
<dbReference type="GO" id="GO:0008484">
    <property type="term" value="F:sulfuric ester hydrolase activity"/>
    <property type="evidence" value="ECO:0007669"/>
    <property type="project" value="InterPro"/>
</dbReference>
<feature type="signal peptide" evidence="7">
    <location>
        <begin position="1"/>
        <end position="20"/>
    </location>
</feature>
<dbReference type="EMBL" id="JADBJN010000001">
    <property type="protein sequence ID" value="KAG5683757.1"/>
    <property type="molecule type" value="Genomic_DNA"/>
</dbReference>
<dbReference type="CDD" id="cd16029">
    <property type="entry name" value="4-S"/>
    <property type="match status" value="1"/>
</dbReference>
<comment type="cofactor">
    <cofactor evidence="1">
        <name>Ca(2+)</name>
        <dbReference type="ChEBI" id="CHEBI:29108"/>
    </cofactor>
</comment>
<proteinExistence type="inferred from homology"/>
<dbReference type="Pfam" id="PF00884">
    <property type="entry name" value="Sulfatase"/>
    <property type="match status" value="1"/>
</dbReference>
<keyword evidence="7" id="KW-0732">Signal</keyword>
<evidence type="ECO:0000256" key="4">
    <source>
        <dbReference type="ARBA" id="ARBA00022801"/>
    </source>
</evidence>
<dbReference type="InterPro" id="IPR024607">
    <property type="entry name" value="Sulfatase_CS"/>
</dbReference>
<keyword evidence="4" id="KW-0378">Hydrolase</keyword>
<accession>A0A9J6CP52</accession>
<dbReference type="GO" id="GO:0046872">
    <property type="term" value="F:metal ion binding"/>
    <property type="evidence" value="ECO:0007669"/>
    <property type="project" value="UniProtKB-KW"/>
</dbReference>
<evidence type="ECO:0000256" key="3">
    <source>
        <dbReference type="ARBA" id="ARBA00022723"/>
    </source>
</evidence>
<keyword evidence="6" id="KW-0325">Glycoprotein</keyword>
<dbReference type="Proteomes" id="UP001107558">
    <property type="component" value="Chromosome 1"/>
</dbReference>
<dbReference type="PANTHER" id="PTHR10342">
    <property type="entry name" value="ARYLSULFATASE"/>
    <property type="match status" value="1"/>
</dbReference>
<keyword evidence="10" id="KW-1185">Reference proteome</keyword>
<sequence length="542" mass="61701">MKTQILILIIVVLEFSSSLPQNQKKNVLIIVADDLGFNDVSYRGSNEIPTYNIDALAYGGIVLDRFYTAPMCTPSRSALMTGKYPFHTGMQNFVIVSDEPWGLPLNEKVMPQYFKEAGYSTHLIGKWHLGLYKEPYTPMQRGYDTFFGYHGPYIGYFDYTHKMFTRNYSRGYDLRRNANIEWRNDRVYATDMFTKEAVALIENLNNKNPFFMMVNHLAPHAGNEDVPLEAKEEDIKQFSYIKNPRRQILSAMVKSLDDSVGEIVLSLRRKNLLDDTIIIFYSDNGGPTEFLHSTTASNYPLKGQKQSAWEGGIRTAAIIHAPFLPQGVIRNRYFYIADFLPTLLTISNANVNISTPIDGMDLSNMLMNDRPPYRDEVLTIDDVFEYSSYIRGDFKLVNGSSSEDGIADKWLGSNNNTNVNAANYVFNVLNSKTAKALKYSLTERKISCLRKRTVVKCGNNVANNCNLLEGPCLFNIINDPCEKVNLATTQKAMMTSMLESFNEKLKTVVPALRKPPNPNCDPIFFNLTWTNWDDYPPHILDF</sequence>
<protein>
    <recommendedName>
        <fullName evidence="8">Sulfatase N-terminal domain-containing protein</fullName>
    </recommendedName>
</protein>
<comment type="caution">
    <text evidence="9">The sequence shown here is derived from an EMBL/GenBank/DDBJ whole genome shotgun (WGS) entry which is preliminary data.</text>
</comment>
<dbReference type="PROSITE" id="PS00149">
    <property type="entry name" value="SULFATASE_2"/>
    <property type="match status" value="1"/>
</dbReference>
<evidence type="ECO:0000313" key="10">
    <source>
        <dbReference type="Proteomes" id="UP001107558"/>
    </source>
</evidence>
<dbReference type="SUPFAM" id="SSF53649">
    <property type="entry name" value="Alkaline phosphatase-like"/>
    <property type="match status" value="1"/>
</dbReference>
<dbReference type="AlphaFoldDB" id="A0A9J6CP52"/>